<protein>
    <recommendedName>
        <fullName evidence="10">Ig-like domain-containing protein</fullName>
    </recommendedName>
</protein>
<dbReference type="GO" id="GO:0034113">
    <property type="term" value="P:heterotypic cell-cell adhesion"/>
    <property type="evidence" value="ECO:0007669"/>
    <property type="project" value="TreeGrafter"/>
</dbReference>
<proteinExistence type="predicted"/>
<dbReference type="Ensembl" id="ENSTNIT00000002264.1">
    <property type="protein sequence ID" value="ENSTNIP00000000948.1"/>
    <property type="gene ID" value="ENSTNIG00000001234.1"/>
</dbReference>
<keyword evidence="8" id="KW-0393">Immunoglobulin domain</keyword>
<evidence type="ECO:0000256" key="2">
    <source>
        <dbReference type="ARBA" id="ARBA00022692"/>
    </source>
</evidence>
<dbReference type="InterPro" id="IPR007110">
    <property type="entry name" value="Ig-like_dom"/>
</dbReference>
<dbReference type="OMA" id="ELHAFSC"/>
<dbReference type="InterPro" id="IPR047164">
    <property type="entry name" value="OX2G-like"/>
</dbReference>
<evidence type="ECO:0000256" key="7">
    <source>
        <dbReference type="ARBA" id="ARBA00023180"/>
    </source>
</evidence>
<dbReference type="InterPro" id="IPR013783">
    <property type="entry name" value="Ig-like_fold"/>
</dbReference>
<reference evidence="11" key="3">
    <citation type="submission" date="2025-09" db="UniProtKB">
        <authorList>
            <consortium name="Ensembl"/>
        </authorList>
    </citation>
    <scope>IDENTIFICATION</scope>
</reference>
<reference evidence="11" key="2">
    <citation type="submission" date="2025-08" db="UniProtKB">
        <authorList>
            <consortium name="Ensembl"/>
        </authorList>
    </citation>
    <scope>IDENTIFICATION</scope>
</reference>
<dbReference type="InParanoid" id="H3BY83"/>
<sequence>MLFFYCGPSTGVLQITWQRMLKDEIIENLATYSKRFGQQVNEPYRGKIALTEASLNSTAITVKNVTWGDESCYICSFNVYPDGSRRRQTCLTVTGISEVSTAVHVSAEAKENGGEVTFTCSATGKPPPTIQWNLPSPGPHDRQPQTTTVTNSDSTFTSSRNISLQAPSGWKGHVDCVVNSGMTGERRERIPVSLDPGKKKEEKGMYVQMCETLNPDSQKIIKTLLAVTHTVMHFWFSCFEYLDKIQRQNQFCYSNDDA</sequence>
<name>H3BY83_TETNG</name>
<keyword evidence="6" id="KW-1015">Disulfide bond</keyword>
<dbReference type="HOGENOM" id="CLU_064101_1_1_1"/>
<dbReference type="GO" id="GO:0009986">
    <property type="term" value="C:cell surface"/>
    <property type="evidence" value="ECO:0007669"/>
    <property type="project" value="TreeGrafter"/>
</dbReference>
<dbReference type="PROSITE" id="PS50835">
    <property type="entry name" value="IG_LIKE"/>
    <property type="match status" value="1"/>
</dbReference>
<dbReference type="SUPFAM" id="SSF48726">
    <property type="entry name" value="Immunoglobulin"/>
    <property type="match status" value="2"/>
</dbReference>
<keyword evidence="7" id="KW-0325">Glycoprotein</keyword>
<evidence type="ECO:0000256" key="8">
    <source>
        <dbReference type="ARBA" id="ARBA00023319"/>
    </source>
</evidence>
<feature type="region of interest" description="Disordered" evidence="9">
    <location>
        <begin position="127"/>
        <end position="159"/>
    </location>
</feature>
<evidence type="ECO:0000256" key="1">
    <source>
        <dbReference type="ARBA" id="ARBA00004167"/>
    </source>
</evidence>
<accession>H3BY83</accession>
<evidence type="ECO:0000256" key="3">
    <source>
        <dbReference type="ARBA" id="ARBA00022729"/>
    </source>
</evidence>
<evidence type="ECO:0000313" key="11">
    <source>
        <dbReference type="Ensembl" id="ENSTNIP00000000948.1"/>
    </source>
</evidence>
<dbReference type="GO" id="GO:0016020">
    <property type="term" value="C:membrane"/>
    <property type="evidence" value="ECO:0007669"/>
    <property type="project" value="UniProtKB-SubCell"/>
</dbReference>
<dbReference type="Proteomes" id="UP000007303">
    <property type="component" value="Unassembled WGS sequence"/>
</dbReference>
<dbReference type="PANTHER" id="PTHR46841:SF7">
    <property type="entry name" value="IG-LIKE DOMAIN-CONTAINING PROTEIN"/>
    <property type="match status" value="1"/>
</dbReference>
<dbReference type="GO" id="GO:0098632">
    <property type="term" value="F:cell-cell adhesion mediator activity"/>
    <property type="evidence" value="ECO:0007669"/>
    <property type="project" value="InterPro"/>
</dbReference>
<comment type="subcellular location">
    <subcellularLocation>
        <location evidence="1">Membrane</location>
        <topology evidence="1">Single-pass membrane protein</topology>
    </subcellularLocation>
</comment>
<organism evidence="11 12">
    <name type="scientific">Tetraodon nigroviridis</name>
    <name type="common">Spotted green pufferfish</name>
    <name type="synonym">Chelonodon nigroviridis</name>
    <dbReference type="NCBI Taxonomy" id="99883"/>
    <lineage>
        <taxon>Eukaryota</taxon>
        <taxon>Metazoa</taxon>
        <taxon>Chordata</taxon>
        <taxon>Craniata</taxon>
        <taxon>Vertebrata</taxon>
        <taxon>Euteleostomi</taxon>
        <taxon>Actinopterygii</taxon>
        <taxon>Neopterygii</taxon>
        <taxon>Teleostei</taxon>
        <taxon>Neoteleostei</taxon>
        <taxon>Acanthomorphata</taxon>
        <taxon>Eupercaria</taxon>
        <taxon>Tetraodontiformes</taxon>
        <taxon>Tetradontoidea</taxon>
        <taxon>Tetraodontidae</taxon>
        <taxon>Tetraodon</taxon>
    </lineage>
</organism>
<dbReference type="InterPro" id="IPR036179">
    <property type="entry name" value="Ig-like_dom_sf"/>
</dbReference>
<reference evidence="12" key="1">
    <citation type="journal article" date="2004" name="Nature">
        <title>Genome duplication in the teleost fish Tetraodon nigroviridis reveals the early vertebrate proto-karyotype.</title>
        <authorList>
            <person name="Jaillon O."/>
            <person name="Aury J.-M."/>
            <person name="Brunet F."/>
            <person name="Petit J.-L."/>
            <person name="Stange-Thomann N."/>
            <person name="Mauceli E."/>
            <person name="Bouneau L."/>
            <person name="Fischer C."/>
            <person name="Ozouf-Costaz C."/>
            <person name="Bernot A."/>
            <person name="Nicaud S."/>
            <person name="Jaffe D."/>
            <person name="Fisher S."/>
            <person name="Lutfalla G."/>
            <person name="Dossat C."/>
            <person name="Segurens B."/>
            <person name="Dasilva C."/>
            <person name="Salanoubat M."/>
            <person name="Levy M."/>
            <person name="Boudet N."/>
            <person name="Castellano S."/>
            <person name="Anthouard V."/>
            <person name="Jubin C."/>
            <person name="Castelli V."/>
            <person name="Katinka M."/>
            <person name="Vacherie B."/>
            <person name="Biemont C."/>
            <person name="Skalli Z."/>
            <person name="Cattolico L."/>
            <person name="Poulain J."/>
            <person name="De Berardinis V."/>
            <person name="Cruaud C."/>
            <person name="Duprat S."/>
            <person name="Brottier P."/>
            <person name="Coutanceau J.-P."/>
            <person name="Gouzy J."/>
            <person name="Parra G."/>
            <person name="Lardier G."/>
            <person name="Chapple C."/>
            <person name="McKernan K.J."/>
            <person name="McEwan P."/>
            <person name="Bosak S."/>
            <person name="Kellis M."/>
            <person name="Volff J.-N."/>
            <person name="Guigo R."/>
            <person name="Zody M.C."/>
            <person name="Mesirov J."/>
            <person name="Lindblad-Toh K."/>
            <person name="Birren B."/>
            <person name="Nusbaum C."/>
            <person name="Kahn D."/>
            <person name="Robinson-Rechavi M."/>
            <person name="Laudet V."/>
            <person name="Schachter V."/>
            <person name="Quetier F."/>
            <person name="Saurin W."/>
            <person name="Scarpelli C."/>
            <person name="Wincker P."/>
            <person name="Lander E.S."/>
            <person name="Weissenbach J."/>
            <person name="Roest Crollius H."/>
        </authorList>
    </citation>
    <scope>NUCLEOTIDE SEQUENCE [LARGE SCALE GENOMIC DNA]</scope>
</reference>
<dbReference type="AlphaFoldDB" id="H3BY83"/>
<dbReference type="InterPro" id="IPR013106">
    <property type="entry name" value="Ig_V-set"/>
</dbReference>
<evidence type="ECO:0000259" key="10">
    <source>
        <dbReference type="PROSITE" id="PS50835"/>
    </source>
</evidence>
<dbReference type="GO" id="GO:0150079">
    <property type="term" value="P:negative regulation of neuroinflammatory response"/>
    <property type="evidence" value="ECO:0007669"/>
    <property type="project" value="TreeGrafter"/>
</dbReference>
<dbReference type="PANTHER" id="PTHR46841">
    <property type="entry name" value="OX-2 MEMBRANE GLYCOPROTEIN"/>
    <property type="match status" value="1"/>
</dbReference>
<dbReference type="Gene3D" id="2.60.40.10">
    <property type="entry name" value="Immunoglobulins"/>
    <property type="match status" value="2"/>
</dbReference>
<dbReference type="GeneTree" id="ENSGT00530000063970"/>
<keyword evidence="2" id="KW-0812">Transmembrane</keyword>
<dbReference type="Pfam" id="PF13927">
    <property type="entry name" value="Ig_3"/>
    <property type="match status" value="1"/>
</dbReference>
<feature type="domain" description="Ig-like" evidence="10">
    <location>
        <begin position="97"/>
        <end position="193"/>
    </location>
</feature>
<keyword evidence="3" id="KW-0732">Signal</keyword>
<feature type="compositionally biased region" description="Low complexity" evidence="9">
    <location>
        <begin position="146"/>
        <end position="159"/>
    </location>
</feature>
<evidence type="ECO:0000256" key="9">
    <source>
        <dbReference type="SAM" id="MobiDB-lite"/>
    </source>
</evidence>
<dbReference type="GO" id="GO:0043025">
    <property type="term" value="C:neuronal cell body"/>
    <property type="evidence" value="ECO:0007669"/>
    <property type="project" value="TreeGrafter"/>
</dbReference>
<evidence type="ECO:0000256" key="5">
    <source>
        <dbReference type="ARBA" id="ARBA00023136"/>
    </source>
</evidence>
<dbReference type="Pfam" id="PF07686">
    <property type="entry name" value="V-set"/>
    <property type="match status" value="1"/>
</dbReference>
<evidence type="ECO:0000256" key="6">
    <source>
        <dbReference type="ARBA" id="ARBA00023157"/>
    </source>
</evidence>
<keyword evidence="5" id="KW-0472">Membrane</keyword>
<evidence type="ECO:0000256" key="4">
    <source>
        <dbReference type="ARBA" id="ARBA00022989"/>
    </source>
</evidence>
<dbReference type="GO" id="GO:0030424">
    <property type="term" value="C:axon"/>
    <property type="evidence" value="ECO:0007669"/>
    <property type="project" value="TreeGrafter"/>
</dbReference>
<keyword evidence="4" id="KW-1133">Transmembrane helix</keyword>
<keyword evidence="12" id="KW-1185">Reference proteome</keyword>
<evidence type="ECO:0000313" key="12">
    <source>
        <dbReference type="Proteomes" id="UP000007303"/>
    </source>
</evidence>